<evidence type="ECO:0000256" key="1">
    <source>
        <dbReference type="SAM" id="MobiDB-lite"/>
    </source>
</evidence>
<feature type="compositionally biased region" description="Polar residues" evidence="1">
    <location>
        <begin position="1"/>
        <end position="11"/>
    </location>
</feature>
<keyword evidence="4" id="KW-1185">Reference proteome</keyword>
<dbReference type="Proteomes" id="UP000192639">
    <property type="component" value="Unassembled WGS sequence"/>
</dbReference>
<dbReference type="OrthoDB" id="2200962at2759"/>
<accession>A0A1Y1S7N4</accession>
<reference evidence="3 4" key="1">
    <citation type="journal article" date="2017" name="Environ. Microbiol.">
        <title>Decay of the glycolytic pathway and adaptation to intranuclear parasitism within Enterocytozoonidae microsporidia.</title>
        <authorList>
            <person name="Wiredu Boakye D."/>
            <person name="Jaroenlak P."/>
            <person name="Prachumwat A."/>
            <person name="Williams T.A."/>
            <person name="Bateman K.S."/>
            <person name="Itsathitphaisarn O."/>
            <person name="Sritunyalucksana K."/>
            <person name="Paszkiewicz K.H."/>
            <person name="Moore K.A."/>
            <person name="Stentiford G.D."/>
            <person name="Williams B.A."/>
        </authorList>
    </citation>
    <scope>NUCLEOTIDE SEQUENCE [LARGE SCALE GENOMIC DNA]</scope>
    <source>
        <strain evidence="3 4">GB1</strain>
    </source>
</reference>
<name>A0A1Y1S7N4_9MICR</name>
<evidence type="ECO:0000313" key="3">
    <source>
        <dbReference type="EMBL" id="ORD94425.1"/>
    </source>
</evidence>
<feature type="transmembrane region" description="Helical" evidence="2">
    <location>
        <begin position="366"/>
        <end position="388"/>
    </location>
</feature>
<protein>
    <submittedName>
        <fullName evidence="3">Uncharacterized protein</fullName>
    </submittedName>
</protein>
<sequence length="440" mass="50043">MEKNFSTSPENQEADPEAAPSISSSSSNQVTSNTTTKKLFRFKKKEKKIKKPVVHKKIKSSFSRMNFLRFIVFFIRKSLMLQLFLAASFLLIVINEIAIRFLEHYEQKLFASSTTGNCNKMLILKVTSLLTQSLANIMKPIYADHIGSVLQFYFFQNIALDTKKAKRSPFTHMTAADIYSLTYRHSDTLEAASAAFLYDLPLEHYEQKLFASSTTGNCNKMLILKVTSLLTQSLANIMKPIYADHIGSVLQFYFFQNIALDTKKAKRSPFTHMTAADIYSLTYRHSDTLEAASAAFLYDLPFGIYSLFKTISYTKIDRKEYAIASLTIVNYNRNVCNIIETHSLFNNDDDFTVALKWNNNSNRLIYVNHSLFSAIIACVSFSVAYLLLKSQVASDYEVCATVLSLYSCTKALLETYNSLELSRGHLFGKEFYVYAQNTVT</sequence>
<dbReference type="VEuPathDB" id="MicrosporidiaDB:ECANGB1_753"/>
<evidence type="ECO:0000256" key="2">
    <source>
        <dbReference type="SAM" id="Phobius"/>
    </source>
</evidence>
<dbReference type="EMBL" id="LWDP01000021">
    <property type="protein sequence ID" value="ORD94425.1"/>
    <property type="molecule type" value="Genomic_DNA"/>
</dbReference>
<feature type="transmembrane region" description="Helical" evidence="2">
    <location>
        <begin position="67"/>
        <end position="94"/>
    </location>
</feature>
<comment type="caution">
    <text evidence="3">The sequence shown here is derived from an EMBL/GenBank/DDBJ whole genome shotgun (WGS) entry which is preliminary data.</text>
</comment>
<gene>
    <name evidence="3" type="ORF">ECANGB1_753</name>
</gene>
<dbReference type="AlphaFoldDB" id="A0A1Y1S7N4"/>
<feature type="compositionally biased region" description="Low complexity" evidence="1">
    <location>
        <begin position="21"/>
        <end position="35"/>
    </location>
</feature>
<proteinExistence type="predicted"/>
<organism evidence="3 4">
    <name type="scientific">Enterospora canceri</name>
    <dbReference type="NCBI Taxonomy" id="1081671"/>
    <lineage>
        <taxon>Eukaryota</taxon>
        <taxon>Fungi</taxon>
        <taxon>Fungi incertae sedis</taxon>
        <taxon>Microsporidia</taxon>
        <taxon>Enterocytozoonidae</taxon>
        <taxon>Enterospora</taxon>
    </lineage>
</organism>
<keyword evidence="2" id="KW-1133">Transmembrane helix</keyword>
<evidence type="ECO:0000313" key="4">
    <source>
        <dbReference type="Proteomes" id="UP000192639"/>
    </source>
</evidence>
<keyword evidence="2" id="KW-0812">Transmembrane</keyword>
<keyword evidence="2" id="KW-0472">Membrane</keyword>
<feature type="region of interest" description="Disordered" evidence="1">
    <location>
        <begin position="1"/>
        <end position="35"/>
    </location>
</feature>